<dbReference type="Proteomes" id="UP000541470">
    <property type="component" value="Unassembled WGS sequence"/>
</dbReference>
<keyword evidence="3" id="KW-1185">Reference proteome</keyword>
<evidence type="ECO:0000256" key="1">
    <source>
        <dbReference type="SAM" id="Phobius"/>
    </source>
</evidence>
<sequence length="619" mass="67089">MSAKGDRLAAFLSLVVLILFGLGLLVFAVPELTIILAFTGFGLPVAFLMWLAPTAFVLLFLFLLFYSVIKARWSIRLASALGLSLALLSLPPLLLNGPIESQAESLASADHDDIHLPLGRSSIAVKKAHNYERDTTQCDGFCLHALLSGAADRVLIALSSQPESPPTGSEQALEFSIQKQKVCPVVAFKPGWHTLDLPAENEGKGSRVNAVDLIKLRIANGECLVRRPTTLKDAEVVITQGEIKRALRPLEAGFDLAADTVAASRLNVYFRGADGAFVEVYRRTSINYYPFGPLYLPVINSGSEFKMEPGWWRWHKAINVDDPSRGDGAWGAFLTGTLGLNLALDGRGAEQEIFAKIENALAANRAVTRSEWDAFANLFDRIALGDRTKLDKRSEALALRILDDPRYPPPPRLYSLVASSRGSAENLSHLANVFMTRAAAGVTWSESLNVSESQSLQNLSIGIGALPDEALTPHINGLVGLALKPEAREHAREALSRLSIFGEAAAPTLLRLVRTGLSGGKESFQSNTFQHPYLAGMIGLCRAGPTASSALPQMTAWLQQGLLPMYGSYGRLAAATMIRLGASSEQLWPSYSAANGNAKRDEMEHLAQASLKNTRNCRY</sequence>
<keyword evidence="1" id="KW-1133">Transmembrane helix</keyword>
<name>A0A7Y0B0S6_9HYPH</name>
<dbReference type="EMBL" id="JABBGK010000009">
    <property type="protein sequence ID" value="NML76913.1"/>
    <property type="molecule type" value="Genomic_DNA"/>
</dbReference>
<dbReference type="AlphaFoldDB" id="A0A7Y0B0S6"/>
<evidence type="ECO:0000313" key="2">
    <source>
        <dbReference type="EMBL" id="NML76913.1"/>
    </source>
</evidence>
<organism evidence="2 3">
    <name type="scientific">Rhizobium terricola</name>
    <dbReference type="NCBI Taxonomy" id="2728849"/>
    <lineage>
        <taxon>Bacteria</taxon>
        <taxon>Pseudomonadati</taxon>
        <taxon>Pseudomonadota</taxon>
        <taxon>Alphaproteobacteria</taxon>
        <taxon>Hyphomicrobiales</taxon>
        <taxon>Rhizobiaceae</taxon>
        <taxon>Rhizobium/Agrobacterium group</taxon>
        <taxon>Rhizobium</taxon>
    </lineage>
</organism>
<accession>A0A7Y0B0S6</accession>
<evidence type="ECO:0000313" key="3">
    <source>
        <dbReference type="Proteomes" id="UP000541470"/>
    </source>
</evidence>
<feature type="transmembrane region" description="Helical" evidence="1">
    <location>
        <begin position="77"/>
        <end position="95"/>
    </location>
</feature>
<feature type="transmembrane region" description="Helical" evidence="1">
    <location>
        <begin position="34"/>
        <end position="65"/>
    </location>
</feature>
<dbReference type="RefSeq" id="WP_169595478.1">
    <property type="nucleotide sequence ID" value="NZ_JABBGK010000009.1"/>
</dbReference>
<comment type="caution">
    <text evidence="2">The sequence shown here is derived from an EMBL/GenBank/DDBJ whole genome shotgun (WGS) entry which is preliminary data.</text>
</comment>
<feature type="transmembrane region" description="Helical" evidence="1">
    <location>
        <begin position="7"/>
        <end position="28"/>
    </location>
</feature>
<gene>
    <name evidence="2" type="ORF">HHL25_22480</name>
</gene>
<protein>
    <submittedName>
        <fullName evidence="2">Uncharacterized protein</fullName>
    </submittedName>
</protein>
<reference evidence="2 3" key="1">
    <citation type="submission" date="2020-04" db="EMBL/GenBank/DDBJ databases">
        <title>Rhizobium sp. S-51 isolated from soil.</title>
        <authorList>
            <person name="Dahal R.H."/>
        </authorList>
    </citation>
    <scope>NUCLEOTIDE SEQUENCE [LARGE SCALE GENOMIC DNA]</scope>
    <source>
        <strain evidence="2 3">S-51</strain>
    </source>
</reference>
<keyword evidence="1" id="KW-0472">Membrane</keyword>
<keyword evidence="1" id="KW-0812">Transmembrane</keyword>
<proteinExistence type="predicted"/>